<dbReference type="Proteomes" id="UP000595197">
    <property type="component" value="Chromosome"/>
</dbReference>
<evidence type="ECO:0000313" key="2">
    <source>
        <dbReference type="EMBL" id="QQP88092.1"/>
    </source>
</evidence>
<evidence type="ECO:0000313" key="3">
    <source>
        <dbReference type="Proteomes" id="UP000595197"/>
    </source>
</evidence>
<evidence type="ECO:0000256" key="1">
    <source>
        <dbReference type="SAM" id="Phobius"/>
    </source>
</evidence>
<gene>
    <name evidence="2" type="ORF">IGS68_18780</name>
</gene>
<organism evidence="2 3">
    <name type="scientific">Skermanella cutis</name>
    <dbReference type="NCBI Taxonomy" id="2775420"/>
    <lineage>
        <taxon>Bacteria</taxon>
        <taxon>Pseudomonadati</taxon>
        <taxon>Pseudomonadota</taxon>
        <taxon>Alphaproteobacteria</taxon>
        <taxon>Rhodospirillales</taxon>
        <taxon>Azospirillaceae</taxon>
        <taxon>Skermanella</taxon>
    </lineage>
</organism>
<dbReference type="RefSeq" id="WP_201072534.1">
    <property type="nucleotide sequence ID" value="NZ_CP067420.1"/>
</dbReference>
<proteinExistence type="predicted"/>
<dbReference type="EMBL" id="CP067420">
    <property type="protein sequence ID" value="QQP88092.1"/>
    <property type="molecule type" value="Genomic_DNA"/>
</dbReference>
<feature type="transmembrane region" description="Helical" evidence="1">
    <location>
        <begin position="16"/>
        <end position="39"/>
    </location>
</feature>
<protein>
    <submittedName>
        <fullName evidence="2">Uncharacterized protein</fullName>
    </submittedName>
</protein>
<keyword evidence="1" id="KW-0472">Membrane</keyword>
<keyword evidence="3" id="KW-1185">Reference proteome</keyword>
<sequence>MPPSPILPDVDRPFPLYRVVIVGVFLLVLLIVATIGSMAPAGESPDHGRLAGVLDPDLRGKLERYAETMSAPRPLIEVETPDGRYRTDSCAGFVAFSTRDGRGRALMEHPLAAAYEDCSVIRILHNARRPEEHVAPLGSLGHAVFSRLDPATLQAMAPAWAGRTARLAGIAADRVQVDGRRIELIRGSDSWAMEIVASVDVAGPPVEDLVVRISRNGRTAGFMILMTRNDGSLSALPLDVFVVGGGLAMAQAAD</sequence>
<keyword evidence="1" id="KW-1133">Transmembrane helix</keyword>
<reference evidence="2" key="1">
    <citation type="submission" date="2021-02" db="EMBL/GenBank/DDBJ databases">
        <title>Skermanella TT6 skin isolate.</title>
        <authorList>
            <person name="Lee K."/>
            <person name="Ganzorig M."/>
        </authorList>
    </citation>
    <scope>NUCLEOTIDE SEQUENCE</scope>
    <source>
        <strain evidence="2">TT6</strain>
    </source>
</reference>
<name>A0ABX7B198_9PROT</name>
<keyword evidence="1" id="KW-0812">Transmembrane</keyword>
<accession>A0ABX7B198</accession>